<sequence>MSIFLSILKIIGIILGILLAILLALVLLIVFLPICYRVEGDFQEKNEISGRLSCLFFIRVKFLAEGKKISVRLSILGFKKVLYPAEEKAARKAKKQRRSKKRTQKHTTPEEQDTVNTGFEDEVEEHDGLTVDDDSASIQTAELLSSSATDKSYTTADENFTDSDFSKKKSLPKFRPWHMIKTWIQKIKKFILSLKENFSNIKKEVSDETNKNAVSHIFKELKTLLHHIGPRRGKAQLSYSTGDPATTGELTGVLSIMPLFYKKGIHVVPDFTSDRFYIQGNFRVNGHFQVFHLLGIFIRVYRDKDLRKLMQKFK</sequence>
<evidence type="ECO:0000256" key="2">
    <source>
        <dbReference type="SAM" id="Phobius"/>
    </source>
</evidence>
<dbReference type="EMBL" id="JBBMEX010000006">
    <property type="protein sequence ID" value="MEQ2557701.1"/>
    <property type="molecule type" value="Genomic_DNA"/>
</dbReference>
<evidence type="ECO:0000256" key="1">
    <source>
        <dbReference type="SAM" id="MobiDB-lite"/>
    </source>
</evidence>
<dbReference type="RefSeq" id="WP_353530760.1">
    <property type="nucleotide sequence ID" value="NZ_JBBMEX010000006.1"/>
</dbReference>
<reference evidence="3 4" key="1">
    <citation type="submission" date="2024-03" db="EMBL/GenBank/DDBJ databases">
        <title>Human intestinal bacterial collection.</title>
        <authorList>
            <person name="Pauvert C."/>
            <person name="Hitch T.C.A."/>
            <person name="Clavel T."/>
        </authorList>
    </citation>
    <scope>NUCLEOTIDE SEQUENCE [LARGE SCALE GENOMIC DNA]</scope>
    <source>
        <strain evidence="3 4">CLA-AA-H185</strain>
    </source>
</reference>
<feature type="transmembrane region" description="Helical" evidence="2">
    <location>
        <begin position="7"/>
        <end position="32"/>
    </location>
</feature>
<name>A0ABV1HDC2_9FIRM</name>
<evidence type="ECO:0000313" key="3">
    <source>
        <dbReference type="EMBL" id="MEQ2557701.1"/>
    </source>
</evidence>
<keyword evidence="4" id="KW-1185">Reference proteome</keyword>
<keyword evidence="2" id="KW-0812">Transmembrane</keyword>
<feature type="compositionally biased region" description="Basic residues" evidence="1">
    <location>
        <begin position="92"/>
        <end position="105"/>
    </location>
</feature>
<feature type="region of interest" description="Disordered" evidence="1">
    <location>
        <begin position="92"/>
        <end position="119"/>
    </location>
</feature>
<dbReference type="Pfam" id="PF11167">
    <property type="entry name" value="DUF2953"/>
    <property type="match status" value="1"/>
</dbReference>
<proteinExistence type="predicted"/>
<gene>
    <name evidence="3" type="ORF">WMO43_07440</name>
</gene>
<dbReference type="InterPro" id="IPR021338">
    <property type="entry name" value="DUF2953"/>
</dbReference>
<keyword evidence="2" id="KW-0472">Membrane</keyword>
<evidence type="ECO:0000313" key="4">
    <source>
        <dbReference type="Proteomes" id="UP001454489"/>
    </source>
</evidence>
<keyword evidence="2" id="KW-1133">Transmembrane helix</keyword>
<organism evidence="3 4">
    <name type="scientific">Maccoyibacter intestinihominis</name>
    <dbReference type="NCBI Taxonomy" id="3133499"/>
    <lineage>
        <taxon>Bacteria</taxon>
        <taxon>Bacillati</taxon>
        <taxon>Bacillota</taxon>
        <taxon>Clostridia</taxon>
        <taxon>Lachnospirales</taxon>
        <taxon>Lachnospiraceae</taxon>
        <taxon>Maccoyibacter</taxon>
    </lineage>
</organism>
<protein>
    <submittedName>
        <fullName evidence="3">DUF2953 domain-containing protein</fullName>
    </submittedName>
</protein>
<accession>A0ABV1HDC2</accession>
<dbReference type="Proteomes" id="UP001454489">
    <property type="component" value="Unassembled WGS sequence"/>
</dbReference>
<comment type="caution">
    <text evidence="3">The sequence shown here is derived from an EMBL/GenBank/DDBJ whole genome shotgun (WGS) entry which is preliminary data.</text>
</comment>